<dbReference type="Gene3D" id="3.30.465.10">
    <property type="match status" value="1"/>
</dbReference>
<protein>
    <submittedName>
        <fullName evidence="6">Carbon-monoxide dehydrogenase medium subunit</fullName>
        <ecNumber evidence="6">1.2.7.4</ecNumber>
    </submittedName>
</protein>
<dbReference type="InterPro" id="IPR016167">
    <property type="entry name" value="FAD-bd_PCMH_sub1"/>
</dbReference>
<dbReference type="InterPro" id="IPR005107">
    <property type="entry name" value="CO_DH_flav_C"/>
</dbReference>
<evidence type="ECO:0000256" key="3">
    <source>
        <dbReference type="ARBA" id="ARBA00023002"/>
    </source>
</evidence>
<sequence length="304" mass="31177">MKPPAFSYHAPTTPAEALATLAEVGPHGKVLAGGQSLIPLLNMRLAAPEHLVDINGVTGLDRIDVDADGVRVGALVRHARLEADGAAAAAVPLLRQGLRLVAHPVIRNRGTTVGSLAHADPSAEMTAVLALLGGAVEAAGASGTRTVPAADFFIGPMESCLRPDELAVAARFPRPAPGSGSAFVEVARRHGDYAVCGVAAVVTLDADLRIEAARAAYLSMSPVPLVLDLTEAVAGRAPGTADFAAAGRLARDRTEPETDIHATAEYRRHLAGVLTARALREAADAAAHDTAVPGLDPTGTRSAR</sequence>
<evidence type="ECO:0000256" key="4">
    <source>
        <dbReference type="SAM" id="MobiDB-lite"/>
    </source>
</evidence>
<dbReference type="Pfam" id="PF00941">
    <property type="entry name" value="FAD_binding_5"/>
    <property type="match status" value="1"/>
</dbReference>
<comment type="caution">
    <text evidence="6">The sequence shown here is derived from an EMBL/GenBank/DDBJ whole genome shotgun (WGS) entry which is preliminary data.</text>
</comment>
<keyword evidence="1" id="KW-0285">Flavoprotein</keyword>
<dbReference type="PROSITE" id="PS51387">
    <property type="entry name" value="FAD_PCMH"/>
    <property type="match status" value="1"/>
</dbReference>
<dbReference type="InterPro" id="IPR051312">
    <property type="entry name" value="Diverse_Substr_Oxidored"/>
</dbReference>
<dbReference type="SUPFAM" id="SSF55447">
    <property type="entry name" value="CO dehydrogenase flavoprotein C-terminal domain-like"/>
    <property type="match status" value="1"/>
</dbReference>
<dbReference type="InterPro" id="IPR002346">
    <property type="entry name" value="Mopterin_DH_FAD-bd"/>
</dbReference>
<gene>
    <name evidence="6" type="ORF">HDA32_001227</name>
</gene>
<dbReference type="InterPro" id="IPR016169">
    <property type="entry name" value="FAD-bd_PCMH_sub2"/>
</dbReference>
<dbReference type="AlphaFoldDB" id="A0A852TS45"/>
<dbReference type="GO" id="GO:0071949">
    <property type="term" value="F:FAD binding"/>
    <property type="evidence" value="ECO:0007669"/>
    <property type="project" value="InterPro"/>
</dbReference>
<dbReference type="SUPFAM" id="SSF56176">
    <property type="entry name" value="FAD-binding/transporter-associated domain-like"/>
    <property type="match status" value="1"/>
</dbReference>
<keyword evidence="3 6" id="KW-0560">Oxidoreductase</keyword>
<evidence type="ECO:0000256" key="1">
    <source>
        <dbReference type="ARBA" id="ARBA00022630"/>
    </source>
</evidence>
<dbReference type="Gene3D" id="3.30.390.50">
    <property type="entry name" value="CO dehydrogenase flavoprotein, C-terminal domain"/>
    <property type="match status" value="1"/>
</dbReference>
<dbReference type="EMBL" id="JACCCC010000001">
    <property type="protein sequence ID" value="NYE46107.1"/>
    <property type="molecule type" value="Genomic_DNA"/>
</dbReference>
<dbReference type="Gene3D" id="3.30.43.10">
    <property type="entry name" value="Uridine Diphospho-n-acetylenolpyruvylglucosamine Reductase, domain 2"/>
    <property type="match status" value="1"/>
</dbReference>
<dbReference type="InterPro" id="IPR016166">
    <property type="entry name" value="FAD-bd_PCMH"/>
</dbReference>
<accession>A0A852TS45</accession>
<dbReference type="PANTHER" id="PTHR42659">
    <property type="entry name" value="XANTHINE DEHYDROGENASE SUBUNIT C-RELATED"/>
    <property type="match status" value="1"/>
</dbReference>
<evidence type="ECO:0000313" key="6">
    <source>
        <dbReference type="EMBL" id="NYE46107.1"/>
    </source>
</evidence>
<dbReference type="Proteomes" id="UP000589036">
    <property type="component" value="Unassembled WGS sequence"/>
</dbReference>
<evidence type="ECO:0000313" key="7">
    <source>
        <dbReference type="Proteomes" id="UP000589036"/>
    </source>
</evidence>
<reference evidence="6 7" key="1">
    <citation type="submission" date="2020-07" db="EMBL/GenBank/DDBJ databases">
        <title>Sequencing the genomes of 1000 actinobacteria strains.</title>
        <authorList>
            <person name="Klenk H.-P."/>
        </authorList>
    </citation>
    <scope>NUCLEOTIDE SEQUENCE [LARGE SCALE GENOMIC DNA]</scope>
    <source>
        <strain evidence="6 7">CXB654</strain>
    </source>
</reference>
<dbReference type="GO" id="GO:0043885">
    <property type="term" value="F:anaerobic carbon-monoxide dehydrogenase activity"/>
    <property type="evidence" value="ECO:0007669"/>
    <property type="project" value="UniProtKB-EC"/>
</dbReference>
<dbReference type="InterPro" id="IPR036683">
    <property type="entry name" value="CO_DH_flav_C_dom_sf"/>
</dbReference>
<evidence type="ECO:0000256" key="2">
    <source>
        <dbReference type="ARBA" id="ARBA00022827"/>
    </source>
</evidence>
<dbReference type="InterPro" id="IPR036318">
    <property type="entry name" value="FAD-bd_PCMH-like_sf"/>
</dbReference>
<evidence type="ECO:0000259" key="5">
    <source>
        <dbReference type="PROSITE" id="PS51387"/>
    </source>
</evidence>
<name>A0A852TS45_9ACTN</name>
<dbReference type="RefSeq" id="WP_179642264.1">
    <property type="nucleotide sequence ID" value="NZ_BAAAYY010000051.1"/>
</dbReference>
<keyword evidence="7" id="KW-1185">Reference proteome</keyword>
<organism evidence="6 7">
    <name type="scientific">Spinactinospora alkalitolerans</name>
    <dbReference type="NCBI Taxonomy" id="687207"/>
    <lineage>
        <taxon>Bacteria</taxon>
        <taxon>Bacillati</taxon>
        <taxon>Actinomycetota</taxon>
        <taxon>Actinomycetes</taxon>
        <taxon>Streptosporangiales</taxon>
        <taxon>Nocardiopsidaceae</taxon>
        <taxon>Spinactinospora</taxon>
    </lineage>
</organism>
<dbReference type="Pfam" id="PF03450">
    <property type="entry name" value="CO_deh_flav_C"/>
    <property type="match status" value="1"/>
</dbReference>
<feature type="region of interest" description="Disordered" evidence="4">
    <location>
        <begin position="285"/>
        <end position="304"/>
    </location>
</feature>
<dbReference type="EC" id="1.2.7.4" evidence="6"/>
<keyword evidence="2" id="KW-0274">FAD</keyword>
<feature type="domain" description="FAD-binding PCMH-type" evidence="5">
    <location>
        <begin position="1"/>
        <end position="177"/>
    </location>
</feature>
<dbReference type="SMART" id="SM01092">
    <property type="entry name" value="CO_deh_flav_C"/>
    <property type="match status" value="1"/>
</dbReference>
<proteinExistence type="predicted"/>
<dbReference type="PANTHER" id="PTHR42659:SF2">
    <property type="entry name" value="XANTHINE DEHYDROGENASE SUBUNIT C-RELATED"/>
    <property type="match status" value="1"/>
</dbReference>